<dbReference type="RefSeq" id="WP_098193519.1">
    <property type="nucleotide sequence ID" value="NZ_CP023777.1"/>
</dbReference>
<dbReference type="InterPro" id="IPR026350">
    <property type="entry name" value="GxxExxY"/>
</dbReference>
<dbReference type="KEGG" id="cbae:COR50_08025"/>
<sequence>MFVNLDIDYTGLELKYKDVTQKIIGASFEVHKVLGRGFREVIYHRALTYEFQAAGLIFDKEKLCSIYYKDLAGPIGSQVADFIVEEKVLVEIKAVAEIDDGHIAQTLNYLKVFKLEVGLLVNFGENSLKFKRLVL</sequence>
<accession>A0A291QT81</accession>
<name>A0A291QT81_9BACT</name>
<organism evidence="1 2">
    <name type="scientific">Chitinophaga caeni</name>
    <dbReference type="NCBI Taxonomy" id="2029983"/>
    <lineage>
        <taxon>Bacteria</taxon>
        <taxon>Pseudomonadati</taxon>
        <taxon>Bacteroidota</taxon>
        <taxon>Chitinophagia</taxon>
        <taxon>Chitinophagales</taxon>
        <taxon>Chitinophagaceae</taxon>
        <taxon>Chitinophaga</taxon>
    </lineage>
</organism>
<proteinExistence type="predicted"/>
<dbReference type="Proteomes" id="UP000220133">
    <property type="component" value="Chromosome"/>
</dbReference>
<gene>
    <name evidence="1" type="ORF">COR50_08025</name>
</gene>
<dbReference type="OrthoDB" id="9806869at2"/>
<dbReference type="AlphaFoldDB" id="A0A291QT81"/>
<dbReference type="NCBIfam" id="TIGR04256">
    <property type="entry name" value="GxxExxY"/>
    <property type="match status" value="1"/>
</dbReference>
<reference evidence="1 2" key="1">
    <citation type="submission" date="2017-10" db="EMBL/GenBank/DDBJ databases">
        <title>Paenichitinophaga pekingensis gen. nov., sp. nov., isolated from activated sludge.</title>
        <authorList>
            <person name="Jin D."/>
            <person name="Kong X."/>
            <person name="Deng Y."/>
            <person name="Bai Z."/>
        </authorList>
    </citation>
    <scope>NUCLEOTIDE SEQUENCE [LARGE SCALE GENOMIC DNA]</scope>
    <source>
        <strain evidence="1 2">13</strain>
    </source>
</reference>
<evidence type="ECO:0000313" key="1">
    <source>
        <dbReference type="EMBL" id="ATL47137.1"/>
    </source>
</evidence>
<protein>
    <submittedName>
        <fullName evidence="1">GxxExxY protein</fullName>
    </submittedName>
</protein>
<dbReference type="Pfam" id="PF13366">
    <property type="entry name" value="PDDEXK_3"/>
    <property type="match status" value="1"/>
</dbReference>
<evidence type="ECO:0000313" key="2">
    <source>
        <dbReference type="Proteomes" id="UP000220133"/>
    </source>
</evidence>
<keyword evidence="2" id="KW-1185">Reference proteome</keyword>
<dbReference type="EMBL" id="CP023777">
    <property type="protein sequence ID" value="ATL47137.1"/>
    <property type="molecule type" value="Genomic_DNA"/>
</dbReference>